<evidence type="ECO:0000313" key="1">
    <source>
        <dbReference type="EMBL" id="KMS99692.1"/>
    </source>
</evidence>
<proteinExistence type="predicted"/>
<dbReference type="Proteomes" id="UP000035740">
    <property type="component" value="Unassembled WGS sequence"/>
</dbReference>
<keyword evidence="2" id="KW-1185">Reference proteome</keyword>
<evidence type="ECO:0000313" key="2">
    <source>
        <dbReference type="Proteomes" id="UP000035740"/>
    </source>
</evidence>
<protein>
    <submittedName>
        <fullName evidence="1">Uncharacterized protein</fullName>
    </submittedName>
</protein>
<dbReference type="Gramene" id="KMS99692">
    <property type="protein sequence ID" value="KMS99692"/>
    <property type="gene ID" value="BVRB_1g021570"/>
</dbReference>
<dbReference type="AlphaFoldDB" id="A0A0J8BHY0"/>
<gene>
    <name evidence="1" type="ORF">BVRB_1g021570</name>
</gene>
<reference evidence="1 2" key="1">
    <citation type="journal article" date="2014" name="Nature">
        <title>The genome of the recently domesticated crop plant sugar beet (Beta vulgaris).</title>
        <authorList>
            <person name="Dohm J.C."/>
            <person name="Minoche A.E."/>
            <person name="Holtgrawe D."/>
            <person name="Capella-Gutierrez S."/>
            <person name="Zakrzewski F."/>
            <person name="Tafer H."/>
            <person name="Rupp O."/>
            <person name="Sorensen T.R."/>
            <person name="Stracke R."/>
            <person name="Reinhardt R."/>
            <person name="Goesmann A."/>
            <person name="Kraft T."/>
            <person name="Schulz B."/>
            <person name="Stadler P.F."/>
            <person name="Schmidt T."/>
            <person name="Gabaldon T."/>
            <person name="Lehrach H."/>
            <person name="Weisshaar B."/>
            <person name="Himmelbauer H."/>
        </authorList>
    </citation>
    <scope>NUCLEOTIDE SEQUENCE [LARGE SCALE GENOMIC DNA]</scope>
    <source>
        <tissue evidence="1">Taproot</tissue>
    </source>
</reference>
<sequence>MDERLNSMEKLAKDIEMLAEIVNSNHKGEVASEFDQNDVSNEPNSLPAPYLSDNLAEPIQINESQVNTTSSETWLMKQIAEYTMAEHVNSFVWDDFLMNETSEMVDKQSEENYVKGIYAPTINFENNEDNMSDTLEEICVEQLDDPRHNVLSDGDSRDLGEPCDSLTFKTNFEASFCNLDYIDPISALNTDLLPAPWALILPLPNFCPFQYLLKALKCCRFRPYVIEIVHHRFCLKQEPESSLQQRQNSANHDYICVQVEEQSWELWELDCGSPKVKHQESVSKSSVLRWPRNTTMFSYKNLSKANF</sequence>
<dbReference type="EMBL" id="KQ090204">
    <property type="protein sequence ID" value="KMS99692.1"/>
    <property type="molecule type" value="Genomic_DNA"/>
</dbReference>
<accession>A0A0J8BHY0</accession>
<organism evidence="1 2">
    <name type="scientific">Beta vulgaris subsp. vulgaris</name>
    <name type="common">Beet</name>
    <dbReference type="NCBI Taxonomy" id="3555"/>
    <lineage>
        <taxon>Eukaryota</taxon>
        <taxon>Viridiplantae</taxon>
        <taxon>Streptophyta</taxon>
        <taxon>Embryophyta</taxon>
        <taxon>Tracheophyta</taxon>
        <taxon>Spermatophyta</taxon>
        <taxon>Magnoliopsida</taxon>
        <taxon>eudicotyledons</taxon>
        <taxon>Gunneridae</taxon>
        <taxon>Pentapetalae</taxon>
        <taxon>Caryophyllales</taxon>
        <taxon>Chenopodiaceae</taxon>
        <taxon>Betoideae</taxon>
        <taxon>Beta</taxon>
    </lineage>
</organism>
<name>A0A0J8BHY0_BETVV</name>